<proteinExistence type="predicted"/>
<dbReference type="InterPro" id="IPR000962">
    <property type="entry name" value="Znf_DskA_TraR"/>
</dbReference>
<dbReference type="PROSITE" id="PS51128">
    <property type="entry name" value="ZF_DKSA_2"/>
    <property type="match status" value="1"/>
</dbReference>
<name>A0A2W5DNJ9_9BURK</name>
<sequence length="135" mass="14877">MSSTQTSPLESRMSTALTPGQHALLESTLLAQRQRVEQALQAQLGGADRVAHARELLAEDARELPAHEDERELDQARGDRLLTELRELDDALMRLRTPGYGRCVDCAAVIPFDRLQLQPQALRCTECQTAAEAAA</sequence>
<evidence type="ECO:0000256" key="1">
    <source>
        <dbReference type="ARBA" id="ARBA00022723"/>
    </source>
</evidence>
<dbReference type="PANTHER" id="PTHR33823">
    <property type="entry name" value="RNA POLYMERASE-BINDING TRANSCRIPTION FACTOR DKSA-RELATED"/>
    <property type="match status" value="1"/>
</dbReference>
<evidence type="ECO:0000256" key="2">
    <source>
        <dbReference type="ARBA" id="ARBA00022771"/>
    </source>
</evidence>
<gene>
    <name evidence="7" type="ORF">DI603_08235</name>
</gene>
<feature type="domain" description="Zinc finger DksA/TraR C4-type" evidence="6">
    <location>
        <begin position="100"/>
        <end position="132"/>
    </location>
</feature>
<accession>A0A2W5DNJ9</accession>
<protein>
    <submittedName>
        <fullName evidence="7">Molecular chaperone DnaK</fullName>
    </submittedName>
</protein>
<keyword evidence="1" id="KW-0479">Metal-binding</keyword>
<feature type="zinc finger region" description="dksA C4-type" evidence="4">
    <location>
        <begin position="103"/>
        <end position="127"/>
    </location>
</feature>
<evidence type="ECO:0000259" key="6">
    <source>
        <dbReference type="Pfam" id="PF01258"/>
    </source>
</evidence>
<dbReference type="EMBL" id="QFOD01000006">
    <property type="protein sequence ID" value="PZP33351.1"/>
    <property type="molecule type" value="Genomic_DNA"/>
</dbReference>
<dbReference type="Proteomes" id="UP000249633">
    <property type="component" value="Unassembled WGS sequence"/>
</dbReference>
<comment type="caution">
    <text evidence="7">The sequence shown here is derived from an EMBL/GenBank/DDBJ whole genome shotgun (WGS) entry which is preliminary data.</text>
</comment>
<dbReference type="PANTHER" id="PTHR33823:SF4">
    <property type="entry name" value="GENERAL STRESS PROTEIN 16O"/>
    <property type="match status" value="1"/>
</dbReference>
<evidence type="ECO:0000256" key="4">
    <source>
        <dbReference type="PROSITE-ProRule" id="PRU00510"/>
    </source>
</evidence>
<dbReference type="Pfam" id="PF01258">
    <property type="entry name" value="zf-dskA_traR"/>
    <property type="match status" value="1"/>
</dbReference>
<dbReference type="SUPFAM" id="SSF57716">
    <property type="entry name" value="Glucocorticoid receptor-like (DNA-binding domain)"/>
    <property type="match status" value="1"/>
</dbReference>
<evidence type="ECO:0000256" key="3">
    <source>
        <dbReference type="ARBA" id="ARBA00022833"/>
    </source>
</evidence>
<feature type="region of interest" description="Disordered" evidence="5">
    <location>
        <begin position="1"/>
        <end position="20"/>
    </location>
</feature>
<evidence type="ECO:0000256" key="5">
    <source>
        <dbReference type="SAM" id="MobiDB-lite"/>
    </source>
</evidence>
<organism evidence="7 8">
    <name type="scientific">Roseateles depolymerans</name>
    <dbReference type="NCBI Taxonomy" id="76731"/>
    <lineage>
        <taxon>Bacteria</taxon>
        <taxon>Pseudomonadati</taxon>
        <taxon>Pseudomonadota</taxon>
        <taxon>Betaproteobacteria</taxon>
        <taxon>Burkholderiales</taxon>
        <taxon>Sphaerotilaceae</taxon>
        <taxon>Roseateles</taxon>
    </lineage>
</organism>
<dbReference type="Gene3D" id="1.20.120.910">
    <property type="entry name" value="DksA, coiled-coil domain"/>
    <property type="match status" value="1"/>
</dbReference>
<dbReference type="AlphaFoldDB" id="A0A2W5DNJ9"/>
<keyword evidence="3" id="KW-0862">Zinc</keyword>
<evidence type="ECO:0000313" key="7">
    <source>
        <dbReference type="EMBL" id="PZP33351.1"/>
    </source>
</evidence>
<feature type="compositionally biased region" description="Polar residues" evidence="5">
    <location>
        <begin position="1"/>
        <end position="18"/>
    </location>
</feature>
<dbReference type="GO" id="GO:0008270">
    <property type="term" value="F:zinc ion binding"/>
    <property type="evidence" value="ECO:0007669"/>
    <property type="project" value="UniProtKB-KW"/>
</dbReference>
<keyword evidence="2" id="KW-0863">Zinc-finger</keyword>
<reference evidence="7 8" key="1">
    <citation type="submission" date="2017-08" db="EMBL/GenBank/DDBJ databases">
        <title>Infants hospitalized years apart are colonized by the same room-sourced microbial strains.</title>
        <authorList>
            <person name="Brooks B."/>
            <person name="Olm M.R."/>
            <person name="Firek B.A."/>
            <person name="Baker R."/>
            <person name="Thomas B.C."/>
            <person name="Morowitz M.J."/>
            <person name="Banfield J.F."/>
        </authorList>
    </citation>
    <scope>NUCLEOTIDE SEQUENCE [LARGE SCALE GENOMIC DNA]</scope>
    <source>
        <strain evidence="7">S2_012_000_R2_81</strain>
    </source>
</reference>
<evidence type="ECO:0000313" key="8">
    <source>
        <dbReference type="Proteomes" id="UP000249633"/>
    </source>
</evidence>